<protein>
    <submittedName>
        <fullName evidence="1">Glycosyl hydrolase family 18</fullName>
    </submittedName>
</protein>
<dbReference type="Proteomes" id="UP000076552">
    <property type="component" value="Unassembled WGS sequence"/>
</dbReference>
<dbReference type="AlphaFoldDB" id="A0A166T4E0"/>
<reference evidence="1 2" key="1">
    <citation type="submission" date="2015-06" db="EMBL/GenBank/DDBJ databases">
        <title>Survival trade-offs in plant roots during colonization by closely related pathogenic and mutualistic fungi.</title>
        <authorList>
            <person name="Hacquard S."/>
            <person name="Kracher B."/>
            <person name="Hiruma K."/>
            <person name="Weinman A."/>
            <person name="Muench P."/>
            <person name="Garrido Oter R."/>
            <person name="Ver Loren van Themaat E."/>
            <person name="Dallerey J.-F."/>
            <person name="Damm U."/>
            <person name="Henrissat B."/>
            <person name="Lespinet O."/>
            <person name="Thon M."/>
            <person name="Kemen E."/>
            <person name="McHardy A.C."/>
            <person name="Schulze-Lefert P."/>
            <person name="O'Connell R.J."/>
        </authorList>
    </citation>
    <scope>NUCLEOTIDE SEQUENCE [LARGE SCALE GENOMIC DNA]</scope>
    <source>
        <strain evidence="1 2">0861</strain>
    </source>
</reference>
<evidence type="ECO:0000313" key="2">
    <source>
        <dbReference type="Proteomes" id="UP000076552"/>
    </source>
</evidence>
<dbReference type="GO" id="GO:0016787">
    <property type="term" value="F:hydrolase activity"/>
    <property type="evidence" value="ECO:0007669"/>
    <property type="project" value="UniProtKB-KW"/>
</dbReference>
<accession>A0A166T4E0</accession>
<name>A0A166T4E0_9PEZI</name>
<evidence type="ECO:0000313" key="1">
    <source>
        <dbReference type="EMBL" id="KZL71563.1"/>
    </source>
</evidence>
<sequence>MRVRPETVGGNCAFGYRIEAGYVLTTSADVPDVFGLNPKPFSFGEAKRTLIQSAEDQNWGCLIGGAKRDTIESGLKAFDRDSFGAGGLYDFPDDDDDEFSFKRHISENITDGYRDYLGTDEDAVDEASSIHIRATSKKNFHICYDKDTTVIVNQNASFKLPPLGLHTTLKTGMKPNAPNTKP</sequence>
<dbReference type="STRING" id="708197.A0A166T4E0"/>
<gene>
    <name evidence="1" type="ORF">CT0861_04988</name>
</gene>
<comment type="caution">
    <text evidence="1">The sequence shown here is derived from an EMBL/GenBank/DDBJ whole genome shotgun (WGS) entry which is preliminary data.</text>
</comment>
<organism evidence="1 2">
    <name type="scientific">Colletotrichum tofieldiae</name>
    <dbReference type="NCBI Taxonomy" id="708197"/>
    <lineage>
        <taxon>Eukaryota</taxon>
        <taxon>Fungi</taxon>
        <taxon>Dikarya</taxon>
        <taxon>Ascomycota</taxon>
        <taxon>Pezizomycotina</taxon>
        <taxon>Sordariomycetes</taxon>
        <taxon>Hypocreomycetidae</taxon>
        <taxon>Glomerellales</taxon>
        <taxon>Glomerellaceae</taxon>
        <taxon>Colletotrichum</taxon>
        <taxon>Colletotrichum spaethianum species complex</taxon>
    </lineage>
</organism>
<dbReference type="EMBL" id="LFIV01000070">
    <property type="protein sequence ID" value="KZL71563.1"/>
    <property type="molecule type" value="Genomic_DNA"/>
</dbReference>
<keyword evidence="1" id="KW-0378">Hydrolase</keyword>
<proteinExistence type="predicted"/>
<keyword evidence="2" id="KW-1185">Reference proteome</keyword>